<name>A0A0K9UQM6_VIBCL</name>
<comment type="caution">
    <text evidence="1">The sequence shown here is derived from an EMBL/GenBank/DDBJ whole genome shotgun (WGS) entry which is preliminary data.</text>
</comment>
<dbReference type="Proteomes" id="UP000003017">
    <property type="component" value="Unassembled WGS sequence"/>
</dbReference>
<reference evidence="1 2" key="2">
    <citation type="submission" date="2010-08" db="EMBL/GenBank/DDBJ databases">
        <title>The Genome Sequence of Vibrio cholerae strain 2740-80.</title>
        <authorList>
            <consortium name="The Broad Institute Genome Sequencing Platform"/>
            <person name="Colwell R."/>
            <person name="Young S.K."/>
            <person name="Zeng Q."/>
            <person name="Alvarado L."/>
            <person name="Berlin A."/>
            <person name="Chapman S."/>
            <person name="Chen Z."/>
            <person name="Freedman E."/>
            <person name="Gellesch M."/>
            <person name="Goldberg J."/>
            <person name="Griggs A."/>
            <person name="Gujja S."/>
            <person name="Heilman E."/>
            <person name="Heiman D."/>
            <person name="Howarth C."/>
            <person name="Larson L."/>
            <person name="Mehta T."/>
            <person name="Neiman D.N."/>
            <person name="Park D."/>
            <person name="Pearson M."/>
            <person name="Roberts A."/>
            <person name="Saif S."/>
            <person name="Shenoy N."/>
            <person name="Sisk P."/>
            <person name="Stolte C."/>
            <person name="Sykes S."/>
            <person name="White J."/>
            <person name="Yandava C."/>
            <person name="Borodovsky M."/>
            <person name="Heidelberg J."/>
            <person name="Haas B."/>
            <person name="Nusbaum C."/>
            <person name="Birren B."/>
        </authorList>
    </citation>
    <scope>NUCLEOTIDE SEQUENCE [LARGE SCALE GENOMIC DNA]</scope>
    <source>
        <strain evidence="1 2">2740-80</strain>
    </source>
</reference>
<evidence type="ECO:0000313" key="2">
    <source>
        <dbReference type="Proteomes" id="UP000003017"/>
    </source>
</evidence>
<gene>
    <name evidence="1" type="ORF">VC274080_020275</name>
</gene>
<sequence>MGLSEEMRQAKIEIQQKLSKKIIQKLGDAYDFGEYNNELYFIFYQKYKKVINDYDLDFIVTKNSYPTAAIDYETKAIIITDGLLDRLFKLSELIVYSGVLDNEKVELRYYDIHFTDNPFRYINEKENISTTKKRLFHFVFNMLMNFVIHHEVAHFMNEHGKRFGNNKHGDISDNLLFLEGYTELSCEDENEIIASHARELIADYISFRVLLKTEIKSPEKIGLNKFYSNPNNMTMLILLIISSYFRVMDVFFNSKFFNNTHPTSVIRAYAIWSKYCAEDSLIQPIKLAEIFYSLDEVRKVFDYYGQPIPENWLEEALSEDASCWIKKVSNDYKNWLK</sequence>
<organism evidence="1 2">
    <name type="scientific">Vibrio cholerae 2740-80</name>
    <dbReference type="NCBI Taxonomy" id="412614"/>
    <lineage>
        <taxon>Bacteria</taxon>
        <taxon>Pseudomonadati</taxon>
        <taxon>Pseudomonadota</taxon>
        <taxon>Gammaproteobacteria</taxon>
        <taxon>Vibrionales</taxon>
        <taxon>Vibrionaceae</taxon>
        <taxon>Vibrio</taxon>
    </lineage>
</organism>
<protein>
    <submittedName>
        <fullName evidence="1">Uncharacterized protein</fullName>
    </submittedName>
</protein>
<accession>A0A0K9UQM6</accession>
<dbReference type="RefSeq" id="WP_001894850.1">
    <property type="nucleotide sequence ID" value="NZ_CP016325.1"/>
</dbReference>
<reference evidence="1 2" key="1">
    <citation type="submission" date="2007-01" db="EMBL/GenBank/DDBJ databases">
        <authorList>
            <person name="Kobayashi T."/>
            <person name="Suzuki M."/>
            <person name="Inoue H."/>
            <person name="Itai R.N."/>
            <person name="Takahashi M."/>
            <person name="Nakanishi H."/>
            <person name="Mori S."/>
            <person name="Nishizawa N.K."/>
        </authorList>
    </citation>
    <scope>NUCLEOTIDE SEQUENCE [LARGE SCALE GENOMIC DNA]</scope>
    <source>
        <strain evidence="1 2">2740-80</strain>
    </source>
</reference>
<dbReference type="AlphaFoldDB" id="A0A0K9UQM6"/>
<proteinExistence type="predicted"/>
<dbReference type="EMBL" id="AAUT02000019">
    <property type="protein sequence ID" value="KNA58399.1"/>
    <property type="molecule type" value="Genomic_DNA"/>
</dbReference>
<evidence type="ECO:0000313" key="1">
    <source>
        <dbReference type="EMBL" id="KNA58399.1"/>
    </source>
</evidence>